<feature type="transmembrane region" description="Helical" evidence="2">
    <location>
        <begin position="97"/>
        <end position="127"/>
    </location>
</feature>
<comment type="similarity">
    <text evidence="1">Belongs to the N-Me-Phe pilin family.</text>
</comment>
<dbReference type="Gene3D" id="3.30.700.10">
    <property type="entry name" value="Glycoprotein, Type 4 Pilin"/>
    <property type="match status" value="1"/>
</dbReference>
<keyword evidence="2" id="KW-0472">Membrane</keyword>
<dbReference type="SUPFAM" id="SSF54523">
    <property type="entry name" value="Pili subunits"/>
    <property type="match status" value="1"/>
</dbReference>
<sequence length="331" mass="38434">MVIISQANHNRKRFYDRCMIRLPFLEDTTPPPFYQAHLTPNERTQLDKWFIGLRSQKYYLKRFEEFDHAGKLHARWHWAAFFCTFGWLLYRKRYLDCVVYCVAGWSFIKVNIAIILAVFEFTVIGFLPEEYQMWARVIVGGSVWLFWASMVARWADAYYYRMARREIADVLDFYPRNQESQKAHLKREGGTSLVGMSIAFAIFGVMLSIIIGQFVPIIAMQKEQEVIFESYRSANAVQKRVAAIYDASHQCPVNLPVSADNQRVSMVVTDRVAGVQTDCAIVATVSGATYPVRYLNGETLVIYHTKNDQEHHIWRCQTSLNKKRHPKSCVG</sequence>
<gene>
    <name evidence="3" type="ORF">NCTC11227_01626</name>
</gene>
<organism evidence="3 4">
    <name type="scientific">Moraxella ovis</name>
    <dbReference type="NCBI Taxonomy" id="29433"/>
    <lineage>
        <taxon>Bacteria</taxon>
        <taxon>Pseudomonadati</taxon>
        <taxon>Pseudomonadota</taxon>
        <taxon>Gammaproteobacteria</taxon>
        <taxon>Moraxellales</taxon>
        <taxon>Moraxellaceae</taxon>
        <taxon>Moraxella</taxon>
    </lineage>
</organism>
<protein>
    <submittedName>
        <fullName evidence="3">Protein of uncharacterized function (DUF2628)</fullName>
    </submittedName>
</protein>
<evidence type="ECO:0000313" key="4">
    <source>
        <dbReference type="Proteomes" id="UP000255102"/>
    </source>
</evidence>
<dbReference type="Pfam" id="PF00114">
    <property type="entry name" value="Pilin"/>
    <property type="match status" value="1"/>
</dbReference>
<name>A0A378PLG3_9GAMM</name>
<dbReference type="GO" id="GO:0009289">
    <property type="term" value="C:pilus"/>
    <property type="evidence" value="ECO:0007669"/>
    <property type="project" value="InterPro"/>
</dbReference>
<keyword evidence="2" id="KW-1133">Transmembrane helix</keyword>
<dbReference type="InterPro" id="IPR045584">
    <property type="entry name" value="Pilin-like"/>
</dbReference>
<dbReference type="EMBL" id="UGPW01000001">
    <property type="protein sequence ID" value="STY87612.1"/>
    <property type="molecule type" value="Genomic_DNA"/>
</dbReference>
<dbReference type="AlphaFoldDB" id="A0A378PLG3"/>
<accession>A0A378PLG3</accession>
<evidence type="ECO:0000256" key="2">
    <source>
        <dbReference type="SAM" id="Phobius"/>
    </source>
</evidence>
<proteinExistence type="inferred from homology"/>
<reference evidence="3 4" key="1">
    <citation type="submission" date="2018-06" db="EMBL/GenBank/DDBJ databases">
        <authorList>
            <consortium name="Pathogen Informatics"/>
            <person name="Doyle S."/>
        </authorList>
    </citation>
    <scope>NUCLEOTIDE SEQUENCE [LARGE SCALE GENOMIC DNA]</scope>
    <source>
        <strain evidence="3 4">NCTC11227</strain>
    </source>
</reference>
<dbReference type="Proteomes" id="UP000255102">
    <property type="component" value="Unassembled WGS sequence"/>
</dbReference>
<feature type="transmembrane region" description="Helical" evidence="2">
    <location>
        <begin position="133"/>
        <end position="155"/>
    </location>
</feature>
<dbReference type="InterPro" id="IPR001082">
    <property type="entry name" value="Pilin"/>
</dbReference>
<evidence type="ECO:0000313" key="3">
    <source>
        <dbReference type="EMBL" id="STY87612.1"/>
    </source>
</evidence>
<dbReference type="GO" id="GO:0007155">
    <property type="term" value="P:cell adhesion"/>
    <property type="evidence" value="ECO:0007669"/>
    <property type="project" value="InterPro"/>
</dbReference>
<dbReference type="STRING" id="29433.MOVS_07790"/>
<keyword evidence="2" id="KW-0812">Transmembrane</keyword>
<evidence type="ECO:0000256" key="1">
    <source>
        <dbReference type="ARBA" id="ARBA00005233"/>
    </source>
</evidence>
<feature type="transmembrane region" description="Helical" evidence="2">
    <location>
        <begin position="193"/>
        <end position="215"/>
    </location>
</feature>